<feature type="chain" id="PRO_5045434724" evidence="1">
    <location>
        <begin position="22"/>
        <end position="102"/>
    </location>
</feature>
<protein>
    <submittedName>
        <fullName evidence="2">Uncharacterized protein</fullName>
    </submittedName>
</protein>
<keyword evidence="1" id="KW-0732">Signal</keyword>
<feature type="signal peptide" evidence="1">
    <location>
        <begin position="1"/>
        <end position="21"/>
    </location>
</feature>
<organism evidence="2 3">
    <name type="scientific">Litoribacillus peritrichatus</name>
    <dbReference type="NCBI Taxonomy" id="718191"/>
    <lineage>
        <taxon>Bacteria</taxon>
        <taxon>Pseudomonadati</taxon>
        <taxon>Pseudomonadota</taxon>
        <taxon>Gammaproteobacteria</taxon>
        <taxon>Oceanospirillales</taxon>
        <taxon>Oceanospirillaceae</taxon>
        <taxon>Litoribacillus</taxon>
    </lineage>
</organism>
<keyword evidence="3" id="KW-1185">Reference proteome</keyword>
<dbReference type="RefSeq" id="WP_344797483.1">
    <property type="nucleotide sequence ID" value="NZ_BAABBN010000004.1"/>
</dbReference>
<dbReference type="EMBL" id="BAABBN010000004">
    <property type="protein sequence ID" value="GAA3921711.1"/>
    <property type="molecule type" value="Genomic_DNA"/>
</dbReference>
<name>A0ABP7MEV5_9GAMM</name>
<evidence type="ECO:0000313" key="2">
    <source>
        <dbReference type="EMBL" id="GAA3921711.1"/>
    </source>
</evidence>
<accession>A0ABP7MEV5</accession>
<reference evidence="3" key="1">
    <citation type="journal article" date="2019" name="Int. J. Syst. Evol. Microbiol.">
        <title>The Global Catalogue of Microorganisms (GCM) 10K type strain sequencing project: providing services to taxonomists for standard genome sequencing and annotation.</title>
        <authorList>
            <consortium name="The Broad Institute Genomics Platform"/>
            <consortium name="The Broad Institute Genome Sequencing Center for Infectious Disease"/>
            <person name="Wu L."/>
            <person name="Ma J."/>
        </authorList>
    </citation>
    <scope>NUCLEOTIDE SEQUENCE [LARGE SCALE GENOMIC DNA]</scope>
    <source>
        <strain evidence="3">JCM 17551</strain>
    </source>
</reference>
<evidence type="ECO:0000256" key="1">
    <source>
        <dbReference type="SAM" id="SignalP"/>
    </source>
</evidence>
<evidence type="ECO:0000313" key="3">
    <source>
        <dbReference type="Proteomes" id="UP001501565"/>
    </source>
</evidence>
<proteinExistence type="predicted"/>
<sequence>MLSLKGVVLGVALAVSGAATAGESYVCINGADERKISVVYTEPGSPVPCEVVYEKSSGMTTLWNAQSEEGYCEEKAKAFAEKQATWGYECTSVVDTTIGSAN</sequence>
<comment type="caution">
    <text evidence="2">The sequence shown here is derived from an EMBL/GenBank/DDBJ whole genome shotgun (WGS) entry which is preliminary data.</text>
</comment>
<dbReference type="Proteomes" id="UP001501565">
    <property type="component" value="Unassembled WGS sequence"/>
</dbReference>
<gene>
    <name evidence="2" type="ORF">GCM10022277_17040</name>
</gene>